<name>A0AC58U1R3_TOBAC</name>
<dbReference type="Proteomes" id="UP000790787">
    <property type="component" value="Chromosome 24"/>
</dbReference>
<organism evidence="1 2">
    <name type="scientific">Nicotiana tabacum</name>
    <name type="common">Common tobacco</name>
    <dbReference type="NCBI Taxonomy" id="4097"/>
    <lineage>
        <taxon>Eukaryota</taxon>
        <taxon>Viridiplantae</taxon>
        <taxon>Streptophyta</taxon>
        <taxon>Embryophyta</taxon>
        <taxon>Tracheophyta</taxon>
        <taxon>Spermatophyta</taxon>
        <taxon>Magnoliopsida</taxon>
        <taxon>eudicotyledons</taxon>
        <taxon>Gunneridae</taxon>
        <taxon>Pentapetalae</taxon>
        <taxon>asterids</taxon>
        <taxon>lamiids</taxon>
        <taxon>Solanales</taxon>
        <taxon>Solanaceae</taxon>
        <taxon>Nicotianoideae</taxon>
        <taxon>Nicotianeae</taxon>
        <taxon>Nicotiana</taxon>
    </lineage>
</organism>
<reference evidence="1" key="1">
    <citation type="journal article" date="2014" name="Nat. Commun.">
        <title>The tobacco genome sequence and its comparison with those of tomato and potato.</title>
        <authorList>
            <person name="Sierro N."/>
            <person name="Battey J.N."/>
            <person name="Ouadi S."/>
            <person name="Bakaher N."/>
            <person name="Bovet L."/>
            <person name="Willig A."/>
            <person name="Goepfert S."/>
            <person name="Peitsch M.C."/>
            <person name="Ivanov N.V."/>
        </authorList>
    </citation>
    <scope>NUCLEOTIDE SEQUENCE [LARGE SCALE GENOMIC DNA]</scope>
</reference>
<proteinExistence type="predicted"/>
<accession>A0AC58U1R3</accession>
<protein>
    <submittedName>
        <fullName evidence="2">Late blight resistance protein homolog R1B-11</fullName>
    </submittedName>
</protein>
<gene>
    <name evidence="2" type="primary">LOC107832148</name>
</gene>
<reference evidence="2" key="2">
    <citation type="submission" date="2025-08" db="UniProtKB">
        <authorList>
            <consortium name="RefSeq"/>
        </authorList>
    </citation>
    <scope>IDENTIFICATION</scope>
    <source>
        <tissue evidence="2">Leaf</tissue>
    </source>
</reference>
<keyword evidence="1" id="KW-1185">Reference proteome</keyword>
<sequence length="445" mass="51856">MVEFIKREGNPLVSYYAGILGVILPCLSTKLAHLVLAMHEDHFVVGDCSFVKLPTYWQHSVRLQQYHQLGRQYFGPFKVLQHIWVVVFKFELFEAERIYLISRISTLKCCNNQPNQQNVLLQNLEGKVLNSGGSIVVNRNNLDNTCGSVIWTKVSQAVGPRVTVCTKVFGVWFRSYIYFQLWKKFSEEDTFPEKPKEYRLFVHSYEDQIDLWQPSRSNVRSLLFNVINPDNFLWPRDISFIFNNFKLVRVLDLESFNIGGTFPSAIQSLIHLRLEFLNHLESLKLISNSCPAKIPHVFSFPSRLRELTLSKFRLPWNQISTIAKLPNLEILKLLLRAFEGDEWEVKDSEFPELKYIELDDLNITQWSVSEYAFPMLEHLVLTKCKKLKEIPSHFDNAISLRRIEVNWCSWPNSAQQIQRTQREDMTNDALTITVPPPDWARGSSP</sequence>
<evidence type="ECO:0000313" key="2">
    <source>
        <dbReference type="RefSeq" id="XP_075103424.1"/>
    </source>
</evidence>
<evidence type="ECO:0000313" key="1">
    <source>
        <dbReference type="Proteomes" id="UP000790787"/>
    </source>
</evidence>
<dbReference type="RefSeq" id="XP_075103424.1">
    <property type="nucleotide sequence ID" value="XM_075247323.1"/>
</dbReference>